<dbReference type="AlphaFoldDB" id="A0A545ATR6"/>
<comment type="caution">
    <text evidence="4">The sequence shown here is derived from an EMBL/GenBank/DDBJ whole genome shotgun (WGS) entry which is preliminary data.</text>
</comment>
<dbReference type="Gene3D" id="1.10.357.10">
    <property type="entry name" value="Tetracycline Repressor, domain 2"/>
    <property type="match status" value="1"/>
</dbReference>
<feature type="domain" description="HTH tetR-type" evidence="3">
    <location>
        <begin position="6"/>
        <end position="66"/>
    </location>
</feature>
<organism evidence="4 5">
    <name type="scientific">Cryptosporangium phraense</name>
    <dbReference type="NCBI Taxonomy" id="2593070"/>
    <lineage>
        <taxon>Bacteria</taxon>
        <taxon>Bacillati</taxon>
        <taxon>Actinomycetota</taxon>
        <taxon>Actinomycetes</taxon>
        <taxon>Cryptosporangiales</taxon>
        <taxon>Cryptosporangiaceae</taxon>
        <taxon>Cryptosporangium</taxon>
    </lineage>
</organism>
<keyword evidence="5" id="KW-1185">Reference proteome</keyword>
<dbReference type="EMBL" id="VIRS01000010">
    <property type="protein sequence ID" value="TQS43995.1"/>
    <property type="molecule type" value="Genomic_DNA"/>
</dbReference>
<evidence type="ECO:0000313" key="5">
    <source>
        <dbReference type="Proteomes" id="UP000317982"/>
    </source>
</evidence>
<dbReference type="GO" id="GO:0003700">
    <property type="term" value="F:DNA-binding transcription factor activity"/>
    <property type="evidence" value="ECO:0007669"/>
    <property type="project" value="TreeGrafter"/>
</dbReference>
<name>A0A545ATR6_9ACTN</name>
<reference evidence="4 5" key="1">
    <citation type="submission" date="2019-07" db="EMBL/GenBank/DDBJ databases">
        <title>Cryptosporangium phraense sp. nov., isolated from plant litter.</title>
        <authorList>
            <person name="Suriyachadkun C."/>
        </authorList>
    </citation>
    <scope>NUCLEOTIDE SEQUENCE [LARGE SCALE GENOMIC DNA]</scope>
    <source>
        <strain evidence="4 5">A-T 5661</strain>
    </source>
</reference>
<dbReference type="InParanoid" id="A0A545ATR6"/>
<proteinExistence type="predicted"/>
<feature type="DNA-binding region" description="H-T-H motif" evidence="2">
    <location>
        <begin position="29"/>
        <end position="48"/>
    </location>
</feature>
<dbReference type="PANTHER" id="PTHR30055">
    <property type="entry name" value="HTH-TYPE TRANSCRIPTIONAL REGULATOR RUTR"/>
    <property type="match status" value="1"/>
</dbReference>
<accession>A0A545ATR6</accession>
<dbReference type="OrthoDB" id="3218408at2"/>
<dbReference type="Pfam" id="PF00440">
    <property type="entry name" value="TetR_N"/>
    <property type="match status" value="1"/>
</dbReference>
<gene>
    <name evidence="4" type="ORF">FL583_16185</name>
</gene>
<dbReference type="PANTHER" id="PTHR30055:SF181">
    <property type="entry name" value="BLR6905 PROTEIN"/>
    <property type="match status" value="1"/>
</dbReference>
<dbReference type="Proteomes" id="UP000317982">
    <property type="component" value="Unassembled WGS sequence"/>
</dbReference>
<dbReference type="PROSITE" id="PS50977">
    <property type="entry name" value="HTH_TETR_2"/>
    <property type="match status" value="1"/>
</dbReference>
<dbReference type="RefSeq" id="WP_142705480.1">
    <property type="nucleotide sequence ID" value="NZ_VIRS01000010.1"/>
</dbReference>
<dbReference type="GO" id="GO:0000976">
    <property type="term" value="F:transcription cis-regulatory region binding"/>
    <property type="evidence" value="ECO:0007669"/>
    <property type="project" value="TreeGrafter"/>
</dbReference>
<evidence type="ECO:0000259" key="3">
    <source>
        <dbReference type="PROSITE" id="PS50977"/>
    </source>
</evidence>
<evidence type="ECO:0000313" key="4">
    <source>
        <dbReference type="EMBL" id="TQS43995.1"/>
    </source>
</evidence>
<dbReference type="InterPro" id="IPR009057">
    <property type="entry name" value="Homeodomain-like_sf"/>
</dbReference>
<evidence type="ECO:0000256" key="2">
    <source>
        <dbReference type="PROSITE-ProRule" id="PRU00335"/>
    </source>
</evidence>
<dbReference type="PRINTS" id="PR00455">
    <property type="entry name" value="HTHTETR"/>
</dbReference>
<dbReference type="InterPro" id="IPR001647">
    <property type="entry name" value="HTH_TetR"/>
</dbReference>
<protein>
    <submittedName>
        <fullName evidence="4">TetR/AcrR family transcriptional regulator</fullName>
    </submittedName>
</protein>
<dbReference type="SUPFAM" id="SSF46689">
    <property type="entry name" value="Homeodomain-like"/>
    <property type="match status" value="1"/>
</dbReference>
<sequence>MAKGVRLTADDWADEALRILAERGLAGIAVEPLAVRLGTTKGSFYWHFANRDALVEATLARWESRHTAAMIADVDTEAEPVAKLRRLFTEVMTAGARHRIELALLASIDDPRVSSAFERVTARRLAYIASVLETTGFPGDEARRRAQLAYSVYLGHLQLRHTAPGQIVDDSAYRELVLAALLKEHG</sequence>
<dbReference type="InterPro" id="IPR050109">
    <property type="entry name" value="HTH-type_TetR-like_transc_reg"/>
</dbReference>
<evidence type="ECO:0000256" key="1">
    <source>
        <dbReference type="ARBA" id="ARBA00023125"/>
    </source>
</evidence>
<keyword evidence="1 2" id="KW-0238">DNA-binding</keyword>